<comment type="caution">
    <text evidence="1">The sequence shown here is derived from an EMBL/GenBank/DDBJ whole genome shotgun (WGS) entry which is preliminary data.</text>
</comment>
<organism evidence="1 2">
    <name type="scientific">Pseudorhodoferax aquiterrae</name>
    <dbReference type="NCBI Taxonomy" id="747304"/>
    <lineage>
        <taxon>Bacteria</taxon>
        <taxon>Pseudomonadati</taxon>
        <taxon>Pseudomonadota</taxon>
        <taxon>Betaproteobacteria</taxon>
        <taxon>Burkholderiales</taxon>
        <taxon>Comamonadaceae</taxon>
    </lineage>
</organism>
<accession>A0ABQ3G9I6</accession>
<reference evidence="2" key="1">
    <citation type="journal article" date="2019" name="Int. J. Syst. Evol. Microbiol.">
        <title>The Global Catalogue of Microorganisms (GCM) 10K type strain sequencing project: providing services to taxonomists for standard genome sequencing and annotation.</title>
        <authorList>
            <consortium name="The Broad Institute Genomics Platform"/>
            <consortium name="The Broad Institute Genome Sequencing Center for Infectious Disease"/>
            <person name="Wu L."/>
            <person name="Ma J."/>
        </authorList>
    </citation>
    <scope>NUCLEOTIDE SEQUENCE [LARGE SCALE GENOMIC DNA]</scope>
    <source>
        <strain evidence="2">KCTC 23314</strain>
    </source>
</reference>
<dbReference type="Proteomes" id="UP000626210">
    <property type="component" value="Unassembled WGS sequence"/>
</dbReference>
<keyword evidence="2" id="KW-1185">Reference proteome</keyword>
<protein>
    <submittedName>
        <fullName evidence="1">Uncharacterized protein</fullName>
    </submittedName>
</protein>
<gene>
    <name evidence="1" type="ORF">GCM10007320_54890</name>
</gene>
<dbReference type="EMBL" id="BMYK01000027">
    <property type="protein sequence ID" value="GHC98826.1"/>
    <property type="molecule type" value="Genomic_DNA"/>
</dbReference>
<name>A0ABQ3G9I6_9BURK</name>
<sequence length="77" mass="8764">MNAAICADGRKPFHFALDARLALARRAERRLDLIRGAAARADRLPLLDPWLDAESGLHPWLRFKRWPLTPILPEALL</sequence>
<proteinExistence type="predicted"/>
<evidence type="ECO:0000313" key="1">
    <source>
        <dbReference type="EMBL" id="GHC98826.1"/>
    </source>
</evidence>
<dbReference type="RefSeq" id="WP_189690065.1">
    <property type="nucleotide sequence ID" value="NZ_BMYK01000027.1"/>
</dbReference>
<evidence type="ECO:0000313" key="2">
    <source>
        <dbReference type="Proteomes" id="UP000626210"/>
    </source>
</evidence>